<keyword evidence="2" id="KW-0732">Signal</keyword>
<evidence type="ECO:0000313" key="4">
    <source>
        <dbReference type="Proteomes" id="UP000001449"/>
    </source>
</evidence>
<keyword evidence="1" id="KW-0812">Transmembrane</keyword>
<dbReference type="KEGG" id="tps:THAPSDRAFT_268713"/>
<organism evidence="3 4">
    <name type="scientific">Thalassiosira pseudonana</name>
    <name type="common">Marine diatom</name>
    <name type="synonym">Cyclotella nana</name>
    <dbReference type="NCBI Taxonomy" id="35128"/>
    <lineage>
        <taxon>Eukaryota</taxon>
        <taxon>Sar</taxon>
        <taxon>Stramenopiles</taxon>
        <taxon>Ochrophyta</taxon>
        <taxon>Bacillariophyta</taxon>
        <taxon>Coscinodiscophyceae</taxon>
        <taxon>Thalassiosirophycidae</taxon>
        <taxon>Thalassiosirales</taxon>
        <taxon>Thalassiosiraceae</taxon>
        <taxon>Thalassiosira</taxon>
    </lineage>
</organism>
<evidence type="ECO:0000256" key="1">
    <source>
        <dbReference type="SAM" id="Phobius"/>
    </source>
</evidence>
<dbReference type="STRING" id="35128.B8BZQ3"/>
<gene>
    <name evidence="3" type="ORF">THAPSDRAFT_268713</name>
</gene>
<proteinExistence type="predicted"/>
<keyword evidence="1" id="KW-1133">Transmembrane helix</keyword>
<dbReference type="AlphaFoldDB" id="B8BZQ3"/>
<evidence type="ECO:0000256" key="2">
    <source>
        <dbReference type="SAM" id="SignalP"/>
    </source>
</evidence>
<dbReference type="GO" id="GO:0009535">
    <property type="term" value="C:chloroplast thylakoid membrane"/>
    <property type="evidence" value="ECO:0007669"/>
    <property type="project" value="InterPro"/>
</dbReference>
<keyword evidence="4" id="KW-1185">Reference proteome</keyword>
<accession>B8BZQ3</accession>
<evidence type="ECO:0000313" key="3">
    <source>
        <dbReference type="EMBL" id="EED92923.1"/>
    </source>
</evidence>
<dbReference type="InterPro" id="IPR039987">
    <property type="entry name" value="PGRL1"/>
</dbReference>
<dbReference type="PANTHER" id="PTHR31032">
    <property type="entry name" value="PGR5-LIKE PROTEIN 1B, CHLOROPLASTIC"/>
    <property type="match status" value="1"/>
</dbReference>
<dbReference type="GO" id="GO:0016730">
    <property type="term" value="F:oxidoreductase activity, acting on iron-sulfur proteins as donors"/>
    <property type="evidence" value="ECO:0007669"/>
    <property type="project" value="InterPro"/>
</dbReference>
<reference evidence="3 4" key="1">
    <citation type="journal article" date="2004" name="Science">
        <title>The genome of the diatom Thalassiosira pseudonana: ecology, evolution, and metabolism.</title>
        <authorList>
            <person name="Armbrust E.V."/>
            <person name="Berges J.A."/>
            <person name="Bowler C."/>
            <person name="Green B.R."/>
            <person name="Martinez D."/>
            <person name="Putnam N.H."/>
            <person name="Zhou S."/>
            <person name="Allen A.E."/>
            <person name="Apt K.E."/>
            <person name="Bechner M."/>
            <person name="Brzezinski M.A."/>
            <person name="Chaal B.K."/>
            <person name="Chiovitti A."/>
            <person name="Davis A.K."/>
            <person name="Demarest M.S."/>
            <person name="Detter J.C."/>
            <person name="Glavina T."/>
            <person name="Goodstein D."/>
            <person name="Hadi M.Z."/>
            <person name="Hellsten U."/>
            <person name="Hildebrand M."/>
            <person name="Jenkins B.D."/>
            <person name="Jurka J."/>
            <person name="Kapitonov V.V."/>
            <person name="Kroger N."/>
            <person name="Lau W.W."/>
            <person name="Lane T.W."/>
            <person name="Larimer F.W."/>
            <person name="Lippmeier J.C."/>
            <person name="Lucas S."/>
            <person name="Medina M."/>
            <person name="Montsant A."/>
            <person name="Obornik M."/>
            <person name="Parker M.S."/>
            <person name="Palenik B."/>
            <person name="Pazour G.J."/>
            <person name="Richardson P.M."/>
            <person name="Rynearson T.A."/>
            <person name="Saito M.A."/>
            <person name="Schwartz D.C."/>
            <person name="Thamatrakoln K."/>
            <person name="Valentin K."/>
            <person name="Vardi A."/>
            <person name="Wilkerson F.P."/>
            <person name="Rokhsar D.S."/>
        </authorList>
    </citation>
    <scope>NUCLEOTIDE SEQUENCE [LARGE SCALE GENOMIC DNA]</scope>
    <source>
        <strain evidence="3 4">CCMP1335</strain>
    </source>
</reference>
<feature type="chain" id="PRO_5002869517" evidence="2">
    <location>
        <begin position="22"/>
        <end position="327"/>
    </location>
</feature>
<dbReference type="OMA" id="TWFIVLP"/>
<dbReference type="RefSeq" id="XP_002289386.1">
    <property type="nucleotide sequence ID" value="XM_002289350.1"/>
</dbReference>
<feature type="transmembrane region" description="Helical" evidence="1">
    <location>
        <begin position="243"/>
        <end position="266"/>
    </location>
</feature>
<dbReference type="PROSITE" id="PS51257">
    <property type="entry name" value="PROKAR_LIPOPROTEIN"/>
    <property type="match status" value="1"/>
</dbReference>
<dbReference type="GO" id="GO:0009773">
    <property type="term" value="P:photosynthetic electron transport in photosystem I"/>
    <property type="evidence" value="ECO:0007669"/>
    <property type="project" value="InterPro"/>
</dbReference>
<dbReference type="PANTHER" id="PTHR31032:SF1">
    <property type="entry name" value="PGR5-LIKE PROTEIN 1B, CHLOROPLASTIC"/>
    <property type="match status" value="1"/>
</dbReference>
<reference evidence="3 4" key="2">
    <citation type="journal article" date="2008" name="Nature">
        <title>The Phaeodactylum genome reveals the evolutionary history of diatom genomes.</title>
        <authorList>
            <person name="Bowler C."/>
            <person name="Allen A.E."/>
            <person name="Badger J.H."/>
            <person name="Grimwood J."/>
            <person name="Jabbari K."/>
            <person name="Kuo A."/>
            <person name="Maheswari U."/>
            <person name="Martens C."/>
            <person name="Maumus F."/>
            <person name="Otillar R.P."/>
            <person name="Rayko E."/>
            <person name="Salamov A."/>
            <person name="Vandepoele K."/>
            <person name="Beszteri B."/>
            <person name="Gruber A."/>
            <person name="Heijde M."/>
            <person name="Katinka M."/>
            <person name="Mock T."/>
            <person name="Valentin K."/>
            <person name="Verret F."/>
            <person name="Berges J.A."/>
            <person name="Brownlee C."/>
            <person name="Cadoret J.P."/>
            <person name="Chiovitti A."/>
            <person name="Choi C.J."/>
            <person name="Coesel S."/>
            <person name="De Martino A."/>
            <person name="Detter J.C."/>
            <person name="Durkin C."/>
            <person name="Falciatore A."/>
            <person name="Fournet J."/>
            <person name="Haruta M."/>
            <person name="Huysman M.J."/>
            <person name="Jenkins B.D."/>
            <person name="Jiroutova K."/>
            <person name="Jorgensen R.E."/>
            <person name="Joubert Y."/>
            <person name="Kaplan A."/>
            <person name="Kroger N."/>
            <person name="Kroth P.G."/>
            <person name="La Roche J."/>
            <person name="Lindquist E."/>
            <person name="Lommer M."/>
            <person name="Martin-Jezequel V."/>
            <person name="Lopez P.J."/>
            <person name="Lucas S."/>
            <person name="Mangogna M."/>
            <person name="McGinnis K."/>
            <person name="Medlin L.K."/>
            <person name="Montsant A."/>
            <person name="Oudot-Le Secq M.P."/>
            <person name="Napoli C."/>
            <person name="Obornik M."/>
            <person name="Parker M.S."/>
            <person name="Petit J.L."/>
            <person name="Porcel B.M."/>
            <person name="Poulsen N."/>
            <person name="Robison M."/>
            <person name="Rychlewski L."/>
            <person name="Rynearson T.A."/>
            <person name="Schmutz J."/>
            <person name="Shapiro H."/>
            <person name="Siaut M."/>
            <person name="Stanley M."/>
            <person name="Sussman M.R."/>
            <person name="Taylor A.R."/>
            <person name="Vardi A."/>
            <person name="von Dassow P."/>
            <person name="Vyverman W."/>
            <person name="Willis A."/>
            <person name="Wyrwicz L.S."/>
            <person name="Rokhsar D.S."/>
            <person name="Weissenbach J."/>
            <person name="Armbrust E.V."/>
            <person name="Green B.R."/>
            <person name="Van de Peer Y."/>
            <person name="Grigoriev I.V."/>
        </authorList>
    </citation>
    <scope>NUCLEOTIDE SEQUENCE [LARGE SCALE GENOMIC DNA]</scope>
    <source>
        <strain evidence="3 4">CCMP1335</strain>
    </source>
</reference>
<dbReference type="eggNOG" id="ENOG502QRSK">
    <property type="taxonomic scope" value="Eukaryota"/>
</dbReference>
<dbReference type="InParanoid" id="B8BZQ3"/>
<dbReference type="EMBL" id="CM000641">
    <property type="protein sequence ID" value="EED92923.1"/>
    <property type="molecule type" value="Genomic_DNA"/>
</dbReference>
<name>B8BZQ3_THAPS</name>
<keyword evidence="1" id="KW-0472">Membrane</keyword>
<dbReference type="PaxDb" id="35128-Thaps268713"/>
<feature type="transmembrane region" description="Helical" evidence="1">
    <location>
        <begin position="213"/>
        <end position="231"/>
    </location>
</feature>
<protein>
    <submittedName>
        <fullName evidence="3">Uncharacterized protein</fullName>
    </submittedName>
</protein>
<dbReference type="GeneID" id="7446133"/>
<dbReference type="Proteomes" id="UP000001449">
    <property type="component" value="Chromosome 4"/>
</dbReference>
<sequence length="327" mass="35878">MVANTSRFAVAIACIVAGCDAFSPVLTGNSAVKSFRSQSSGALFSEEPKDGAMITSGRKELSYDSATGRFFETDLDPEDCVPDDEYCVVDKASGELVRLTIEEKERIFLDALQSYYFSGRQVLNDAEFDLLKEDLSWNGSPVVNLNRKEAKYLAAVQAYLKGSPTLSDREFDQLKAELKEEGSQFASSKEPKCYIDTGICTVTYQNDNFRNNLLYLPVGAILAIGWLGFGFEVIEPIVRLNPLILAAIGAPFIYNGSISLTDSFIFPNNKIVYGPCPVCETETRVYFGDILGVEGFSDVAGVKCSKCKAAINVQRRTLRASTLPKDD</sequence>
<dbReference type="HOGENOM" id="CLU_851240_0_0_1"/>
<feature type="signal peptide" evidence="2">
    <location>
        <begin position="1"/>
        <end position="21"/>
    </location>
</feature>